<evidence type="ECO:0000313" key="2">
    <source>
        <dbReference type="Proteomes" id="UP001153678"/>
    </source>
</evidence>
<feature type="non-terminal residue" evidence="1">
    <location>
        <position position="41"/>
    </location>
</feature>
<sequence length="41" mass="4534">GLAETSPYNPLKVLHSLLESSPFRLKDSFLEEIYPTGPTVS</sequence>
<reference evidence="1" key="1">
    <citation type="submission" date="2022-08" db="EMBL/GenBank/DDBJ databases">
        <authorList>
            <person name="Kallberg Y."/>
            <person name="Tangrot J."/>
            <person name="Rosling A."/>
        </authorList>
    </citation>
    <scope>NUCLEOTIDE SEQUENCE</scope>
    <source>
        <strain evidence="1">Wild A</strain>
    </source>
</reference>
<protein>
    <submittedName>
        <fullName evidence="1">6078_t:CDS:1</fullName>
    </submittedName>
</protein>
<dbReference type="EMBL" id="CAMKVN010025866">
    <property type="protein sequence ID" value="CAI2200909.1"/>
    <property type="molecule type" value="Genomic_DNA"/>
</dbReference>
<evidence type="ECO:0000313" key="1">
    <source>
        <dbReference type="EMBL" id="CAI2200909.1"/>
    </source>
</evidence>
<organism evidence="1 2">
    <name type="scientific">Funneliformis geosporum</name>
    <dbReference type="NCBI Taxonomy" id="1117311"/>
    <lineage>
        <taxon>Eukaryota</taxon>
        <taxon>Fungi</taxon>
        <taxon>Fungi incertae sedis</taxon>
        <taxon>Mucoromycota</taxon>
        <taxon>Glomeromycotina</taxon>
        <taxon>Glomeromycetes</taxon>
        <taxon>Glomerales</taxon>
        <taxon>Glomeraceae</taxon>
        <taxon>Funneliformis</taxon>
    </lineage>
</organism>
<gene>
    <name evidence="1" type="ORF">FWILDA_LOCUS19802</name>
</gene>
<accession>A0A9W4TDJ8</accession>
<comment type="caution">
    <text evidence="1">The sequence shown here is derived from an EMBL/GenBank/DDBJ whole genome shotgun (WGS) entry which is preliminary data.</text>
</comment>
<proteinExistence type="predicted"/>
<feature type="non-terminal residue" evidence="1">
    <location>
        <position position="1"/>
    </location>
</feature>
<keyword evidence="2" id="KW-1185">Reference proteome</keyword>
<dbReference type="AlphaFoldDB" id="A0A9W4TDJ8"/>
<dbReference type="Proteomes" id="UP001153678">
    <property type="component" value="Unassembled WGS sequence"/>
</dbReference>
<name>A0A9W4TDJ8_9GLOM</name>